<dbReference type="InterPro" id="IPR003439">
    <property type="entry name" value="ABC_transporter-like_ATP-bd"/>
</dbReference>
<dbReference type="GO" id="GO:0022857">
    <property type="term" value="F:transmembrane transporter activity"/>
    <property type="evidence" value="ECO:0007669"/>
    <property type="project" value="TreeGrafter"/>
</dbReference>
<dbReference type="Proteomes" id="UP000494214">
    <property type="component" value="Unassembled WGS sequence"/>
</dbReference>
<gene>
    <name evidence="5" type="primary">lolD_2</name>
    <name evidence="5" type="ORF">LMG26690_02160</name>
</gene>
<dbReference type="SMART" id="SM00382">
    <property type="entry name" value="AAA"/>
    <property type="match status" value="1"/>
</dbReference>
<dbReference type="AlphaFoldDB" id="A0A6S7B065"/>
<name>A0A6S7B065_9BURK</name>
<dbReference type="RefSeq" id="WP_254594161.1">
    <property type="nucleotide sequence ID" value="NZ_CADIJM010000003.1"/>
</dbReference>
<dbReference type="GO" id="GO:0005524">
    <property type="term" value="F:ATP binding"/>
    <property type="evidence" value="ECO:0007669"/>
    <property type="project" value="UniProtKB-KW"/>
</dbReference>
<dbReference type="GO" id="GO:0005886">
    <property type="term" value="C:plasma membrane"/>
    <property type="evidence" value="ECO:0007669"/>
    <property type="project" value="TreeGrafter"/>
</dbReference>
<dbReference type="EMBL" id="CADIJM010000003">
    <property type="protein sequence ID" value="CAB3692189.1"/>
    <property type="molecule type" value="Genomic_DNA"/>
</dbReference>
<evidence type="ECO:0000256" key="2">
    <source>
        <dbReference type="ARBA" id="ARBA00022741"/>
    </source>
</evidence>
<dbReference type="InterPro" id="IPR027417">
    <property type="entry name" value="P-loop_NTPase"/>
</dbReference>
<dbReference type="InterPro" id="IPR015854">
    <property type="entry name" value="ABC_transpr_LolD-like"/>
</dbReference>
<keyword evidence="1" id="KW-0472">Membrane</keyword>
<sequence>MMLAIDDLRLQRGRGDSTYEVRLPRLRLARGEVMAVVGGSGCGKSTLLEGIGLLLSPVQIQTYTLGDQRDVAALMMRDDESALAAVRASRIGFVLQTGGLLPYLTVLENILLPRQLLGLPAHSSRVRHAIELLALDGLLDKRPSQLSIGERQRVAVVRALSHDPDVLLADEPTSALDPDNARKLFQLFLDLARDESMATLVVSHDWDLVRQFGLPCLTAELEPGLSVFGLREAF</sequence>
<dbReference type="PROSITE" id="PS50893">
    <property type="entry name" value="ABC_TRANSPORTER_2"/>
    <property type="match status" value="1"/>
</dbReference>
<keyword evidence="3 5" id="KW-0067">ATP-binding</keyword>
<accession>A0A6S7B065</accession>
<evidence type="ECO:0000313" key="6">
    <source>
        <dbReference type="Proteomes" id="UP000494214"/>
    </source>
</evidence>
<keyword evidence="2" id="KW-0547">Nucleotide-binding</keyword>
<dbReference type="Gene3D" id="3.40.50.300">
    <property type="entry name" value="P-loop containing nucleotide triphosphate hydrolases"/>
    <property type="match status" value="1"/>
</dbReference>
<organism evidence="5 6">
    <name type="scientific">Achromobacter animicus</name>
    <dbReference type="NCBI Taxonomy" id="1389935"/>
    <lineage>
        <taxon>Bacteria</taxon>
        <taxon>Pseudomonadati</taxon>
        <taxon>Pseudomonadota</taxon>
        <taxon>Betaproteobacteria</taxon>
        <taxon>Burkholderiales</taxon>
        <taxon>Alcaligenaceae</taxon>
        <taxon>Achromobacter</taxon>
    </lineage>
</organism>
<dbReference type="Pfam" id="PF00005">
    <property type="entry name" value="ABC_tran"/>
    <property type="match status" value="1"/>
</dbReference>
<keyword evidence="5" id="KW-0449">Lipoprotein</keyword>
<keyword evidence="6" id="KW-1185">Reference proteome</keyword>
<evidence type="ECO:0000256" key="1">
    <source>
        <dbReference type="ARBA" id="ARBA00022475"/>
    </source>
</evidence>
<dbReference type="EC" id="3.6.3.-" evidence="5"/>
<keyword evidence="1" id="KW-1003">Cell membrane</keyword>
<dbReference type="PANTHER" id="PTHR24220:SF86">
    <property type="entry name" value="ABC TRANSPORTER ABCH.1"/>
    <property type="match status" value="1"/>
</dbReference>
<proteinExistence type="predicted"/>
<evidence type="ECO:0000256" key="3">
    <source>
        <dbReference type="ARBA" id="ARBA00022840"/>
    </source>
</evidence>
<reference evidence="5 6" key="1">
    <citation type="submission" date="2020-04" db="EMBL/GenBank/DDBJ databases">
        <authorList>
            <person name="De Canck E."/>
        </authorList>
    </citation>
    <scope>NUCLEOTIDE SEQUENCE [LARGE SCALE GENOMIC DNA]</scope>
    <source>
        <strain evidence="5 6">LMG 26690</strain>
    </source>
</reference>
<protein>
    <submittedName>
        <fullName evidence="5">Lipoprotein-releasing system ATP-binding protein LolD</fullName>
        <ecNumber evidence="5">3.6.3.-</ecNumber>
    </submittedName>
</protein>
<feature type="domain" description="ABC transporter" evidence="4">
    <location>
        <begin position="3"/>
        <end position="233"/>
    </location>
</feature>
<dbReference type="SUPFAM" id="SSF52540">
    <property type="entry name" value="P-loop containing nucleoside triphosphate hydrolases"/>
    <property type="match status" value="1"/>
</dbReference>
<keyword evidence="5" id="KW-0378">Hydrolase</keyword>
<dbReference type="InterPro" id="IPR003593">
    <property type="entry name" value="AAA+_ATPase"/>
</dbReference>
<evidence type="ECO:0000313" key="5">
    <source>
        <dbReference type="EMBL" id="CAB3692189.1"/>
    </source>
</evidence>
<dbReference type="GO" id="GO:0016887">
    <property type="term" value="F:ATP hydrolysis activity"/>
    <property type="evidence" value="ECO:0007669"/>
    <property type="project" value="InterPro"/>
</dbReference>
<dbReference type="PANTHER" id="PTHR24220">
    <property type="entry name" value="IMPORT ATP-BINDING PROTEIN"/>
    <property type="match status" value="1"/>
</dbReference>
<evidence type="ECO:0000259" key="4">
    <source>
        <dbReference type="PROSITE" id="PS50893"/>
    </source>
</evidence>